<evidence type="ECO:0000313" key="1">
    <source>
        <dbReference type="EMBL" id="KAF2476825.1"/>
    </source>
</evidence>
<proteinExistence type="predicted"/>
<protein>
    <submittedName>
        <fullName evidence="1">Uncharacterized protein</fullName>
    </submittedName>
</protein>
<keyword evidence="2" id="KW-1185">Reference proteome</keyword>
<gene>
    <name evidence="1" type="ORF">BDR25DRAFT_348751</name>
</gene>
<name>A0ACB6RET1_9PLEO</name>
<reference evidence="1" key="1">
    <citation type="journal article" date="2020" name="Stud. Mycol.">
        <title>101 Dothideomycetes genomes: a test case for predicting lifestyles and emergence of pathogens.</title>
        <authorList>
            <person name="Haridas S."/>
            <person name="Albert R."/>
            <person name="Binder M."/>
            <person name="Bloem J."/>
            <person name="Labutti K."/>
            <person name="Salamov A."/>
            <person name="Andreopoulos B."/>
            <person name="Baker S."/>
            <person name="Barry K."/>
            <person name="Bills G."/>
            <person name="Bluhm B."/>
            <person name="Cannon C."/>
            <person name="Castanera R."/>
            <person name="Culley D."/>
            <person name="Daum C."/>
            <person name="Ezra D."/>
            <person name="Gonzalez J."/>
            <person name="Henrissat B."/>
            <person name="Kuo A."/>
            <person name="Liang C."/>
            <person name="Lipzen A."/>
            <person name="Lutzoni F."/>
            <person name="Magnuson J."/>
            <person name="Mondo S."/>
            <person name="Nolan M."/>
            <person name="Ohm R."/>
            <person name="Pangilinan J."/>
            <person name="Park H.-J."/>
            <person name="Ramirez L."/>
            <person name="Alfaro M."/>
            <person name="Sun H."/>
            <person name="Tritt A."/>
            <person name="Yoshinaga Y."/>
            <person name="Zwiers L.-H."/>
            <person name="Turgeon B."/>
            <person name="Goodwin S."/>
            <person name="Spatafora J."/>
            <person name="Crous P."/>
            <person name="Grigoriev I."/>
        </authorList>
    </citation>
    <scope>NUCLEOTIDE SEQUENCE</scope>
    <source>
        <strain evidence="1">ATCC 200398</strain>
    </source>
</reference>
<dbReference type="EMBL" id="MU003493">
    <property type="protein sequence ID" value="KAF2476825.1"/>
    <property type="molecule type" value="Genomic_DNA"/>
</dbReference>
<accession>A0ACB6RET1</accession>
<dbReference type="Proteomes" id="UP000799755">
    <property type="component" value="Unassembled WGS sequence"/>
</dbReference>
<evidence type="ECO:0000313" key="2">
    <source>
        <dbReference type="Proteomes" id="UP000799755"/>
    </source>
</evidence>
<comment type="caution">
    <text evidence="1">The sequence shown here is derived from an EMBL/GenBank/DDBJ whole genome shotgun (WGS) entry which is preliminary data.</text>
</comment>
<sequence length="244" mass="27669">MASPAYFSSAKDSRIALSLLTLLLLLVIRPLLLWRIARLTNRPLFEVMCRLGGKPAGLVLLLLAILFDAPQTCAVRLHKRNLVVPKKLRFLLTQYLSWFRLSPRLMKHHLDVLWPGYHVEGVKESHNKMVMTGGWLEEASEGATPCDERFIDSLAATKPNPEPKNDPKTCIATSIRNVGPIHTYGLNHLVRVPSTNWGTNNTKKRKRSLAIEYLNNAAYPDLQNIDLRGGQTRIQYQPWTAQEK</sequence>
<organism evidence="1 2">
    <name type="scientific">Lindgomyces ingoldianus</name>
    <dbReference type="NCBI Taxonomy" id="673940"/>
    <lineage>
        <taxon>Eukaryota</taxon>
        <taxon>Fungi</taxon>
        <taxon>Dikarya</taxon>
        <taxon>Ascomycota</taxon>
        <taxon>Pezizomycotina</taxon>
        <taxon>Dothideomycetes</taxon>
        <taxon>Pleosporomycetidae</taxon>
        <taxon>Pleosporales</taxon>
        <taxon>Lindgomycetaceae</taxon>
        <taxon>Lindgomyces</taxon>
    </lineage>
</organism>